<feature type="compositionally biased region" description="Polar residues" evidence="1">
    <location>
        <begin position="264"/>
        <end position="274"/>
    </location>
</feature>
<accession>A0A2R6NTV3</accession>
<feature type="region of interest" description="Disordered" evidence="1">
    <location>
        <begin position="262"/>
        <end position="333"/>
    </location>
</feature>
<reference evidence="2 3" key="1">
    <citation type="submission" date="2018-02" db="EMBL/GenBank/DDBJ databases">
        <title>Genome sequence of the basidiomycete white-rot fungus Phlebia centrifuga.</title>
        <authorList>
            <person name="Granchi Z."/>
            <person name="Peng M."/>
            <person name="de Vries R.P."/>
            <person name="Hilden K."/>
            <person name="Makela M.R."/>
            <person name="Grigoriev I."/>
            <person name="Riley R."/>
        </authorList>
    </citation>
    <scope>NUCLEOTIDE SEQUENCE [LARGE SCALE GENOMIC DNA]</scope>
    <source>
        <strain evidence="2 3">FBCC195</strain>
    </source>
</reference>
<gene>
    <name evidence="2" type="ORF">PHLCEN_2v8426</name>
</gene>
<protein>
    <recommendedName>
        <fullName evidence="4">Telomere replication protein EST3</fullName>
    </recommendedName>
</protein>
<feature type="region of interest" description="Disordered" evidence="1">
    <location>
        <begin position="755"/>
        <end position="846"/>
    </location>
</feature>
<feature type="compositionally biased region" description="Low complexity" evidence="1">
    <location>
        <begin position="517"/>
        <end position="547"/>
    </location>
</feature>
<feature type="region of interest" description="Disordered" evidence="1">
    <location>
        <begin position="359"/>
        <end position="389"/>
    </location>
</feature>
<feature type="compositionally biased region" description="Polar residues" evidence="1">
    <location>
        <begin position="553"/>
        <end position="581"/>
    </location>
</feature>
<dbReference type="EMBL" id="MLYV02000842">
    <property type="protein sequence ID" value="PSR76523.1"/>
    <property type="molecule type" value="Genomic_DNA"/>
</dbReference>
<feature type="compositionally biased region" description="Polar residues" evidence="1">
    <location>
        <begin position="298"/>
        <end position="316"/>
    </location>
</feature>
<evidence type="ECO:0000256" key="1">
    <source>
        <dbReference type="SAM" id="MobiDB-lite"/>
    </source>
</evidence>
<organism evidence="2 3">
    <name type="scientific">Hermanssonia centrifuga</name>
    <dbReference type="NCBI Taxonomy" id="98765"/>
    <lineage>
        <taxon>Eukaryota</taxon>
        <taxon>Fungi</taxon>
        <taxon>Dikarya</taxon>
        <taxon>Basidiomycota</taxon>
        <taxon>Agaricomycotina</taxon>
        <taxon>Agaricomycetes</taxon>
        <taxon>Polyporales</taxon>
        <taxon>Meruliaceae</taxon>
        <taxon>Hermanssonia</taxon>
    </lineage>
</organism>
<feature type="compositionally biased region" description="Polar residues" evidence="1">
    <location>
        <begin position="829"/>
        <end position="846"/>
    </location>
</feature>
<dbReference type="OrthoDB" id="3144405at2759"/>
<feature type="region of interest" description="Disordered" evidence="1">
    <location>
        <begin position="403"/>
        <end position="429"/>
    </location>
</feature>
<feature type="region of interest" description="Disordered" evidence="1">
    <location>
        <begin position="453"/>
        <end position="488"/>
    </location>
</feature>
<proteinExistence type="predicted"/>
<comment type="caution">
    <text evidence="2">The sequence shown here is derived from an EMBL/GenBank/DDBJ whole genome shotgun (WGS) entry which is preliminary data.</text>
</comment>
<feature type="region of interest" description="Disordered" evidence="1">
    <location>
        <begin position="517"/>
        <end position="606"/>
    </location>
</feature>
<feature type="compositionally biased region" description="Acidic residues" evidence="1">
    <location>
        <begin position="370"/>
        <end position="385"/>
    </location>
</feature>
<feature type="region of interest" description="Disordered" evidence="1">
    <location>
        <begin position="880"/>
        <end position="975"/>
    </location>
</feature>
<feature type="compositionally biased region" description="Basic and acidic residues" evidence="1">
    <location>
        <begin position="896"/>
        <end position="906"/>
    </location>
</feature>
<dbReference type="AlphaFoldDB" id="A0A2R6NTV3"/>
<dbReference type="Proteomes" id="UP000186601">
    <property type="component" value="Unassembled WGS sequence"/>
</dbReference>
<name>A0A2R6NTV3_9APHY</name>
<feature type="region of interest" description="Disordered" evidence="1">
    <location>
        <begin position="201"/>
        <end position="230"/>
    </location>
</feature>
<sequence>MSGSLSQPWIQAYLLDIATTYGGDLSSIPISPHGKKVQLVKFITHEIPGEDAWIWALVSDQAHKLPVRFSKEAMRQHRQDPLFGSRPISDYKTVVMQIKQFRPMFTRIPRGVGQQGMHSYPQLALEVCFFQLKGSMGEPPWGKPKDVETHEDIRAWSEGLKAGGGGGNVLKLRKLEREQEENAAEQGVEDDPPERIVVHKQVESKGGSSSRMHQNGLRENRVKSKAGRNRKVFKTKPVVVTDEMYRVISTLQRTGIYAEPDALSLSTPESSPIRSPQIARAEDQSLPSTPSRLEVRPTTPSHWTPSVYGGTQQAQSPPLPISLADDGPGHHLESIHEYDIGDLDQEYPSVIDGLAHEETPGADQELSPDANDDADMAEPEAPVEESIERAEVAEVQYLEGRVEQRTIEDSQKSYDTHISKSSDLPAPTPAQRTKLLPFSPLLQTLYSASIPQPSSSAMPTFPLMSSAPDQSPLYVPDSSPGRSPSIGLSGVVIQRGRNVSGDVSAYGRILVPDSDISMSQSQSQSQPQLSQVPVVVPQVESQSQSQSEGYARTAQSLSYTSVSQNAGKSQNSQPQTANQPPESGHAPDQAADQVVPSGGAVGPDDNRVDVEVVKDDAPTGTTSHSTAHHSPVVAHENPVQVNALSTRSPVLGSRERTIDLTAESEEESEFDHDLDLGNVHVSPEHWSLGSGSEVDELDSDDARTDAMVCKHDIFTTGRPQKAHINHVAVPVTYHDAESWRAPSFMAGRSSSIAASIAGSSHKQKSPERTAVNKRVLPSHSDEDDRPAKKRKKTLRSPVSIESSTEPPVAPPNRRPSSAVRSKSPRSIPAKQSASSSITLEKTDSLGSTVSKVKHIDLHHTKSASPALSHGLPVKTYARYSSGSTASSSKNVGPTRGDPEVVKDAGKGTRHINVRTSGSASSLVEGEGTSRRHSAKGKERMQSLSVTNSEVAMEPSLAEMSRSRDDSLRTSSRPKLGGYKLDLRLKRGESSDLPLVTWEALTEVLLKTGRARHKEQLRRKELDSELNR</sequence>
<evidence type="ECO:0008006" key="4">
    <source>
        <dbReference type="Google" id="ProtNLM"/>
    </source>
</evidence>
<evidence type="ECO:0000313" key="3">
    <source>
        <dbReference type="Proteomes" id="UP000186601"/>
    </source>
</evidence>
<feature type="compositionally biased region" description="Basic and acidic residues" evidence="1">
    <location>
        <begin position="403"/>
        <end position="420"/>
    </location>
</feature>
<keyword evidence="3" id="KW-1185">Reference proteome</keyword>
<evidence type="ECO:0000313" key="2">
    <source>
        <dbReference type="EMBL" id="PSR76523.1"/>
    </source>
</evidence>